<dbReference type="SUPFAM" id="SSF56059">
    <property type="entry name" value="Glutathione synthetase ATP-binding domain-like"/>
    <property type="match status" value="1"/>
</dbReference>
<dbReference type="EMBL" id="JAESVG020000010">
    <property type="protein sequence ID" value="KAG8623765.1"/>
    <property type="molecule type" value="Genomic_DNA"/>
</dbReference>
<dbReference type="OrthoDB" id="186626at2759"/>
<name>A0A8K0KUZ1_9PEZI</name>
<organism evidence="1 2">
    <name type="scientific">Elsinoe batatas</name>
    <dbReference type="NCBI Taxonomy" id="2601811"/>
    <lineage>
        <taxon>Eukaryota</taxon>
        <taxon>Fungi</taxon>
        <taxon>Dikarya</taxon>
        <taxon>Ascomycota</taxon>
        <taxon>Pezizomycotina</taxon>
        <taxon>Dothideomycetes</taxon>
        <taxon>Dothideomycetidae</taxon>
        <taxon>Myriangiales</taxon>
        <taxon>Elsinoaceae</taxon>
        <taxon>Elsinoe</taxon>
    </lineage>
</organism>
<evidence type="ECO:0000313" key="1">
    <source>
        <dbReference type="EMBL" id="KAG8623765.1"/>
    </source>
</evidence>
<accession>A0A8K0KUZ1</accession>
<dbReference type="SUPFAM" id="SSF51735">
    <property type="entry name" value="NAD(P)-binding Rossmann-fold domains"/>
    <property type="match status" value="1"/>
</dbReference>
<comment type="caution">
    <text evidence="1">The sequence shown here is derived from an EMBL/GenBank/DDBJ whole genome shotgun (WGS) entry which is preliminary data.</text>
</comment>
<proteinExistence type="predicted"/>
<dbReference type="Gene3D" id="3.40.50.20">
    <property type="match status" value="1"/>
</dbReference>
<reference evidence="1" key="1">
    <citation type="submission" date="2021-07" db="EMBL/GenBank/DDBJ databases">
        <title>Elsinoe batatas strain:CRI-CJ2 Genome sequencing and assembly.</title>
        <authorList>
            <person name="Huang L."/>
        </authorList>
    </citation>
    <scope>NUCLEOTIDE SEQUENCE</scope>
    <source>
        <strain evidence="1">CRI-CJ2</strain>
    </source>
</reference>
<evidence type="ECO:0008006" key="3">
    <source>
        <dbReference type="Google" id="ProtNLM"/>
    </source>
</evidence>
<evidence type="ECO:0000313" key="2">
    <source>
        <dbReference type="Proteomes" id="UP000809789"/>
    </source>
</evidence>
<gene>
    <name evidence="1" type="ORF">KVT40_008741</name>
</gene>
<protein>
    <recommendedName>
        <fullName evidence="3">ATP-grasp domain-containing protein</fullName>
    </recommendedName>
</protein>
<dbReference type="AlphaFoldDB" id="A0A8K0KUZ1"/>
<keyword evidence="2" id="KW-1185">Reference proteome</keyword>
<dbReference type="InterPro" id="IPR036291">
    <property type="entry name" value="NAD(P)-bd_dom_sf"/>
</dbReference>
<dbReference type="Proteomes" id="UP000809789">
    <property type="component" value="Unassembled WGS sequence"/>
</dbReference>
<dbReference type="Gene3D" id="3.30.470.20">
    <property type="entry name" value="ATP-grasp fold, B domain"/>
    <property type="match status" value="1"/>
</dbReference>
<sequence>MLSAQSSRLEHAWQNVQLLVLSLLALPAASALTILSLLIRPLLSKSPQKHRNHVRSTRTPYLETKTILITGVGMTKGLALARLFYAAGHHVIGADFESPYLPTTCGHLSKSLRAFYKLHKPDGSIDGSARYGESLLNIIKKENVDLWVSCSGVASAVEDGRAKEMIELVTSCKAVQYGVTMTSVLHEKHTFFDFCRSIELPVPETHNITSHAAAVKILTNPKKEGTKFIMKYTGTDDAFRANMTLLPLSTQEATKDYVLKFPISPSRPWILQQFITGPEYCTHALIIRNTVVAFVACPSSELLMHYVALPADSILSNAMLRFTQHFVESCPDDFTGHLSFDFLIDQEQADAANRNAIKVSDVNLYPIECNPRAHTAVVLFSDTPEMISEGYMKIFDEPASLSEDSHAHKAKTNGTKHVQPVMPRNPQKYYWLPHDLVTLVILPVLGLLKTDGESFAEVLEKWSTFLEHLFTWRDGTFEIWDPMPALWLWCVSWPWIFVKATVKGDKWSRINVSTMKVFSC</sequence>